<accession>A0AAD4HUT4</accession>
<name>A0AAD4HUT4_9PEZI</name>
<proteinExistence type="predicted"/>
<dbReference type="EMBL" id="JAHCVI010000005">
    <property type="protein sequence ID" value="KAG7284852.1"/>
    <property type="molecule type" value="Genomic_DNA"/>
</dbReference>
<protein>
    <recommendedName>
        <fullName evidence="4">Secreted protein</fullName>
    </recommendedName>
</protein>
<keyword evidence="3" id="KW-1185">Reference proteome</keyword>
<feature type="signal peptide" evidence="1">
    <location>
        <begin position="1"/>
        <end position="22"/>
    </location>
</feature>
<comment type="caution">
    <text evidence="2">The sequence shown here is derived from an EMBL/GenBank/DDBJ whole genome shotgun (WGS) entry which is preliminary data.</text>
</comment>
<evidence type="ECO:0000313" key="3">
    <source>
        <dbReference type="Proteomes" id="UP001197093"/>
    </source>
</evidence>
<gene>
    <name evidence="2" type="ORF">NEMBOFW57_009467</name>
</gene>
<keyword evidence="1" id="KW-0732">Signal</keyword>
<dbReference type="AlphaFoldDB" id="A0AAD4HUT4"/>
<dbReference type="Proteomes" id="UP001197093">
    <property type="component" value="Unassembled WGS sequence"/>
</dbReference>
<evidence type="ECO:0000256" key="1">
    <source>
        <dbReference type="SAM" id="SignalP"/>
    </source>
</evidence>
<reference evidence="2" key="1">
    <citation type="submission" date="2023-02" db="EMBL/GenBank/DDBJ databases">
        <authorList>
            <person name="Palmer J.M."/>
        </authorList>
    </citation>
    <scope>NUCLEOTIDE SEQUENCE</scope>
    <source>
        <strain evidence="2">FW57</strain>
    </source>
</reference>
<organism evidence="2 3">
    <name type="scientific">Staphylotrichum longicolle</name>
    <dbReference type="NCBI Taxonomy" id="669026"/>
    <lineage>
        <taxon>Eukaryota</taxon>
        <taxon>Fungi</taxon>
        <taxon>Dikarya</taxon>
        <taxon>Ascomycota</taxon>
        <taxon>Pezizomycotina</taxon>
        <taxon>Sordariomycetes</taxon>
        <taxon>Sordariomycetidae</taxon>
        <taxon>Sordariales</taxon>
        <taxon>Chaetomiaceae</taxon>
        <taxon>Staphylotrichum</taxon>
    </lineage>
</organism>
<sequence length="85" mass="9596">MVASRQVLFAAQILFILATVLAKISIPITSYWDLKLYPRDCFNEAPCFRYRPSTTLICRSRSASPSLRSSGFDLVVVFAGCIRIY</sequence>
<evidence type="ECO:0008006" key="4">
    <source>
        <dbReference type="Google" id="ProtNLM"/>
    </source>
</evidence>
<feature type="chain" id="PRO_5041956228" description="Secreted protein" evidence="1">
    <location>
        <begin position="23"/>
        <end position="85"/>
    </location>
</feature>
<evidence type="ECO:0000313" key="2">
    <source>
        <dbReference type="EMBL" id="KAG7284852.1"/>
    </source>
</evidence>